<comment type="caution">
    <text evidence="2">The sequence shown here is derived from an EMBL/GenBank/DDBJ whole genome shotgun (WGS) entry which is preliminary data.</text>
</comment>
<dbReference type="AlphaFoldDB" id="A0A840V367"/>
<organism evidence="2 3">
    <name type="scientific">Haloferula luteola</name>
    <dbReference type="NCBI Taxonomy" id="595692"/>
    <lineage>
        <taxon>Bacteria</taxon>
        <taxon>Pseudomonadati</taxon>
        <taxon>Verrucomicrobiota</taxon>
        <taxon>Verrucomicrobiia</taxon>
        <taxon>Verrucomicrobiales</taxon>
        <taxon>Verrucomicrobiaceae</taxon>
        <taxon>Haloferula</taxon>
    </lineage>
</organism>
<dbReference type="RefSeq" id="WP_184015145.1">
    <property type="nucleotide sequence ID" value="NZ_JACHFD010000001.1"/>
</dbReference>
<evidence type="ECO:0000259" key="1">
    <source>
        <dbReference type="Pfam" id="PF14238"/>
    </source>
</evidence>
<accession>A0A840V367</accession>
<dbReference type="Proteomes" id="UP000557717">
    <property type="component" value="Unassembled WGS sequence"/>
</dbReference>
<evidence type="ECO:0000313" key="3">
    <source>
        <dbReference type="Proteomes" id="UP000557717"/>
    </source>
</evidence>
<gene>
    <name evidence="2" type="ORF">HNR46_000325</name>
</gene>
<protein>
    <recommendedName>
        <fullName evidence="1">DUF4340 domain-containing protein</fullName>
    </recommendedName>
</protein>
<sequence length="629" mass="70055">MRSYLATLFLLITSLIAVGMASMYFREGDLSRIFGQPTTPIGEPLYRFNPEEVTDIYLAGNGVGAHCRHTEADGWQMIAPWKDRMDSRAAQRLMAFMLGTRVEGGIPTDKFESSAIGVEDGKSALRGKIELRVSNKADDPLAKFWIGHRTPWFGTDSESGETIPTVFVTPRDRSRKDYVYACTDRENILELLGDGFRRLRDHHPFLFHPYVIGQVRIKSDQGELLLTQKAKGEWHITKPLDLNPDSEKILSLLQGLYDLEAVRVHNRDEITLPSENSQAHRQVGLRFLTTGEEVVLDIYPPETEVSQTVMATVSDRPNTVFELPLVKPANPDIKVALNELPLSVNALRDPTLTSITPAGIRSILISPASGEDLLITRPTPTDRFGLRVDDRLEEPNEQALFTLLKTVSEAKVSEFVSDTATDLSPYGLNQPFLVLRFSGFDNSVIELRFGEAPDGQIHAMRAGTTTVVKIDSSLLQVIPTQIWEWRSPELWRISQPDVLGIGRRIGGQPPLQLLYDFASERWTVDGGDPARSADLNTGRAGQLLKHLLDPKVTNWLPPGQVDPTTIFASPDVFLELLVKDIDDQGKLQGVKRIQLAIKGRVGATSARPDTFLINGPFLDQLTVDLFSFD</sequence>
<feature type="domain" description="DUF4340" evidence="1">
    <location>
        <begin position="396"/>
        <end position="557"/>
    </location>
</feature>
<dbReference type="Pfam" id="PF14238">
    <property type="entry name" value="DUF4340"/>
    <property type="match status" value="1"/>
</dbReference>
<dbReference type="EMBL" id="JACHFD010000001">
    <property type="protein sequence ID" value="MBB5350104.1"/>
    <property type="molecule type" value="Genomic_DNA"/>
</dbReference>
<reference evidence="2 3" key="1">
    <citation type="submission" date="2020-08" db="EMBL/GenBank/DDBJ databases">
        <title>Genomic Encyclopedia of Type Strains, Phase IV (KMG-IV): sequencing the most valuable type-strain genomes for metagenomic binning, comparative biology and taxonomic classification.</title>
        <authorList>
            <person name="Goeker M."/>
        </authorList>
    </citation>
    <scope>NUCLEOTIDE SEQUENCE [LARGE SCALE GENOMIC DNA]</scope>
    <source>
        <strain evidence="2 3">YC6886</strain>
    </source>
</reference>
<proteinExistence type="predicted"/>
<keyword evidence="3" id="KW-1185">Reference proteome</keyword>
<evidence type="ECO:0000313" key="2">
    <source>
        <dbReference type="EMBL" id="MBB5350104.1"/>
    </source>
</evidence>
<dbReference type="InterPro" id="IPR025641">
    <property type="entry name" value="DUF4340"/>
</dbReference>
<name>A0A840V367_9BACT</name>